<dbReference type="EMBL" id="BAAAOS010000053">
    <property type="protein sequence ID" value="GAA1602837.1"/>
    <property type="molecule type" value="Genomic_DNA"/>
</dbReference>
<protein>
    <recommendedName>
        <fullName evidence="3">Ferritin-like metal-binding protein YciE</fullName>
    </recommendedName>
</protein>
<proteinExistence type="predicted"/>
<gene>
    <name evidence="1" type="ORF">GCM10009789_66060</name>
</gene>
<sequence>MDYDEFKADYQQVFDSIENQPAAHFAPAVTRLKAKAAAIESAIDRRTAEGQIATLEDILAYDDEPLSPAMAAAIRAHSRAGAAGGTNEERIARAEAGMAEIGRIAETADPAEEASILEMNESLYMLIMALKPDPQ</sequence>
<dbReference type="Proteomes" id="UP001500393">
    <property type="component" value="Unassembled WGS sequence"/>
</dbReference>
<evidence type="ECO:0008006" key="3">
    <source>
        <dbReference type="Google" id="ProtNLM"/>
    </source>
</evidence>
<organism evidence="1 2">
    <name type="scientific">Kribbella sancticallisti</name>
    <dbReference type="NCBI Taxonomy" id="460087"/>
    <lineage>
        <taxon>Bacteria</taxon>
        <taxon>Bacillati</taxon>
        <taxon>Actinomycetota</taxon>
        <taxon>Actinomycetes</taxon>
        <taxon>Propionibacteriales</taxon>
        <taxon>Kribbellaceae</taxon>
        <taxon>Kribbella</taxon>
    </lineage>
</organism>
<evidence type="ECO:0000313" key="1">
    <source>
        <dbReference type="EMBL" id="GAA1602837.1"/>
    </source>
</evidence>
<evidence type="ECO:0000313" key="2">
    <source>
        <dbReference type="Proteomes" id="UP001500393"/>
    </source>
</evidence>
<name>A0ABP4Q7F8_9ACTN</name>
<comment type="caution">
    <text evidence="1">The sequence shown here is derived from an EMBL/GenBank/DDBJ whole genome shotgun (WGS) entry which is preliminary data.</text>
</comment>
<dbReference type="RefSeq" id="WP_344220662.1">
    <property type="nucleotide sequence ID" value="NZ_BAAAOS010000053.1"/>
</dbReference>
<reference evidence="2" key="1">
    <citation type="journal article" date="2019" name="Int. J. Syst. Evol. Microbiol.">
        <title>The Global Catalogue of Microorganisms (GCM) 10K type strain sequencing project: providing services to taxonomists for standard genome sequencing and annotation.</title>
        <authorList>
            <consortium name="The Broad Institute Genomics Platform"/>
            <consortium name="The Broad Institute Genome Sequencing Center for Infectious Disease"/>
            <person name="Wu L."/>
            <person name="Ma J."/>
        </authorList>
    </citation>
    <scope>NUCLEOTIDE SEQUENCE [LARGE SCALE GENOMIC DNA]</scope>
    <source>
        <strain evidence="2">JCM 14969</strain>
    </source>
</reference>
<accession>A0ABP4Q7F8</accession>
<keyword evidence="2" id="KW-1185">Reference proteome</keyword>